<dbReference type="InterPro" id="IPR051315">
    <property type="entry name" value="Bact_Chemotaxis_CheA"/>
</dbReference>
<dbReference type="InterPro" id="IPR004105">
    <property type="entry name" value="CheA-like_dim"/>
</dbReference>
<evidence type="ECO:0000313" key="18">
    <source>
        <dbReference type="EMBL" id="CUQ67532.1"/>
    </source>
</evidence>
<feature type="coiled-coil region" evidence="13">
    <location>
        <begin position="428"/>
        <end position="455"/>
    </location>
</feature>
<gene>
    <name evidence="18" type="ORF">NITINOP_2560</name>
</gene>
<dbReference type="FunFam" id="3.30.565.10:FF:000016">
    <property type="entry name" value="Chemotaxis protein CheA, putative"/>
    <property type="match status" value="1"/>
</dbReference>
<evidence type="ECO:0000256" key="13">
    <source>
        <dbReference type="SAM" id="Coils"/>
    </source>
</evidence>
<keyword evidence="4" id="KW-0145">Chemotaxis</keyword>
<feature type="region of interest" description="Disordered" evidence="14">
    <location>
        <begin position="383"/>
        <end position="422"/>
    </location>
</feature>
<dbReference type="InterPro" id="IPR002545">
    <property type="entry name" value="CheW-lke_dom"/>
</dbReference>
<dbReference type="Gene3D" id="1.10.287.560">
    <property type="entry name" value="Histidine kinase CheA-like, homodimeric domain"/>
    <property type="match status" value="1"/>
</dbReference>
<dbReference type="Pfam" id="PF01584">
    <property type="entry name" value="CheW"/>
    <property type="match status" value="1"/>
</dbReference>
<dbReference type="EC" id="2.7.13.3" evidence="2"/>
<feature type="domain" description="HPt" evidence="17">
    <location>
        <begin position="10"/>
        <end position="114"/>
    </location>
</feature>
<dbReference type="InterPro" id="IPR003594">
    <property type="entry name" value="HATPase_dom"/>
</dbReference>
<dbReference type="PROSITE" id="PS50894">
    <property type="entry name" value="HPT"/>
    <property type="match status" value="2"/>
</dbReference>
<feature type="modified residue" description="Phosphohistidine" evidence="12">
    <location>
        <position position="57"/>
    </location>
</feature>
<dbReference type="Gene3D" id="3.30.565.10">
    <property type="entry name" value="Histidine kinase-like ATPase, C-terminal domain"/>
    <property type="match status" value="1"/>
</dbReference>
<keyword evidence="6 18" id="KW-0808">Transferase</keyword>
<dbReference type="GO" id="GO:0000155">
    <property type="term" value="F:phosphorelay sensor kinase activity"/>
    <property type="evidence" value="ECO:0007669"/>
    <property type="project" value="InterPro"/>
</dbReference>
<keyword evidence="19" id="KW-1185">Reference proteome</keyword>
<evidence type="ECO:0000256" key="5">
    <source>
        <dbReference type="ARBA" id="ARBA00022553"/>
    </source>
</evidence>
<keyword evidence="5 12" id="KW-0597">Phosphoprotein</keyword>
<protein>
    <recommendedName>
        <fullName evidence="3">Chemotaxis protein CheA</fullName>
        <ecNumber evidence="2">2.7.13.3</ecNumber>
    </recommendedName>
</protein>
<dbReference type="SUPFAM" id="SSF47226">
    <property type="entry name" value="Histidine-containing phosphotransfer domain, HPT domain"/>
    <property type="match status" value="2"/>
</dbReference>
<dbReference type="PRINTS" id="PR00344">
    <property type="entry name" value="BCTRLSENSOR"/>
</dbReference>
<dbReference type="InterPro" id="IPR036641">
    <property type="entry name" value="HPT_dom_sf"/>
</dbReference>
<keyword evidence="13" id="KW-0175">Coiled coil</keyword>
<dbReference type="SMART" id="SM00260">
    <property type="entry name" value="CheW"/>
    <property type="match status" value="1"/>
</dbReference>
<evidence type="ECO:0000259" key="17">
    <source>
        <dbReference type="PROSITE" id="PS50894"/>
    </source>
</evidence>
<evidence type="ECO:0000256" key="8">
    <source>
        <dbReference type="ARBA" id="ARBA00022777"/>
    </source>
</evidence>
<organism evidence="18 19">
    <name type="scientific">Candidatus Nitrospira inopinata</name>
    <dbReference type="NCBI Taxonomy" id="1715989"/>
    <lineage>
        <taxon>Bacteria</taxon>
        <taxon>Pseudomonadati</taxon>
        <taxon>Nitrospirota</taxon>
        <taxon>Nitrospiria</taxon>
        <taxon>Nitrospirales</taxon>
        <taxon>Nitrospiraceae</taxon>
        <taxon>Nitrospira</taxon>
    </lineage>
</organism>
<comment type="catalytic activity">
    <reaction evidence="1">
        <text>ATP + protein L-histidine = ADP + protein N-phospho-L-histidine.</text>
        <dbReference type="EC" id="2.7.13.3"/>
    </reaction>
</comment>
<dbReference type="SMART" id="SM01231">
    <property type="entry name" value="H-kinase_dim"/>
    <property type="match status" value="1"/>
</dbReference>
<evidence type="ECO:0000256" key="1">
    <source>
        <dbReference type="ARBA" id="ARBA00000085"/>
    </source>
</evidence>
<dbReference type="GO" id="GO:0005737">
    <property type="term" value="C:cytoplasm"/>
    <property type="evidence" value="ECO:0007669"/>
    <property type="project" value="InterPro"/>
</dbReference>
<dbReference type="Pfam" id="PF02895">
    <property type="entry name" value="H-kinase_dim"/>
    <property type="match status" value="1"/>
</dbReference>
<evidence type="ECO:0000256" key="11">
    <source>
        <dbReference type="ARBA" id="ARBA00035100"/>
    </source>
</evidence>
<comment type="function">
    <text evidence="11">Involved in the transmission of sensory signals from the chemoreceptors to the flagellar motors. CheA is autophosphorylated; it can transfer its phosphate group to either CheB or CheY.</text>
</comment>
<evidence type="ECO:0000256" key="9">
    <source>
        <dbReference type="ARBA" id="ARBA00022840"/>
    </source>
</evidence>
<evidence type="ECO:0000256" key="10">
    <source>
        <dbReference type="ARBA" id="ARBA00023012"/>
    </source>
</evidence>
<evidence type="ECO:0000256" key="12">
    <source>
        <dbReference type="PROSITE-ProRule" id="PRU00110"/>
    </source>
</evidence>
<proteinExistence type="predicted"/>
<evidence type="ECO:0000256" key="14">
    <source>
        <dbReference type="SAM" id="MobiDB-lite"/>
    </source>
</evidence>
<dbReference type="InterPro" id="IPR036890">
    <property type="entry name" value="HATPase_C_sf"/>
</dbReference>
<dbReference type="Pfam" id="PF02518">
    <property type="entry name" value="HATPase_c"/>
    <property type="match status" value="1"/>
</dbReference>
<keyword evidence="9" id="KW-0067">ATP-binding</keyword>
<feature type="compositionally biased region" description="Polar residues" evidence="14">
    <location>
        <begin position="781"/>
        <end position="798"/>
    </location>
</feature>
<dbReference type="SMART" id="SM00387">
    <property type="entry name" value="HATPase_c"/>
    <property type="match status" value="1"/>
</dbReference>
<sequence length="808" mass="89153">MSGVGEPMRSEMERRNLIGVFVEEASDALRVLAEALSPNDGSEPAPQSIRACVVAAHRIKQAAALYGYDGVASLCERLEALCEKTATVSDHARFQGVLVTRKLVQDMETLVQAILKGEKEDRKVIEECLASSAAFLNDRSNSSANEAPVQSHEGAPAVTHEIDADPNGSGRYFLPVLDKEEASYFSFEVVEHLRELEEGLLRLSEESDDRELIDRLFRTAHTLKGSAYTVGFQAIGDLVHRLEDFLEAVRSGGRYATPEQVLVLLRAIDVIRALSRKDPRELEETKRRFHTVASELQCFDRDFAFERALKRNSTEAPSPLGQAEDPVVDRARARGWNDAGKKEKPKIIRIDSSRFDRLMNLVDELMIGWGRLDRQLRRLERLADRTSGGKAQRGESIKSGGSGHERDQDNPDGLVRHSSRNPATADIVTQLREVLQHAREEMDEAQRMTGSLREEISGVGLVPVGPVLSRFQRAAREVSDQLGKRVSLVFSGEHVQVDASILERLTDALTHLIRNAVFHGIESPSERVARGKSEVGTISVQVERRGRSLVIKIEDDGEGVDMEAVRQKALMMGLIRPENLPSLSEQEILQSIFAPGVSTASTTSRFAGRGVGLDAVKRTMEEIGGRVEVESRLNVGTTFILHFPVTPLITTVLLVRLDADRYAIPLSNVRTVAVPSVDSLVRAEERTLLRLDEETVEVRSLRHILKDESEPMGASVPIAVVRTATGDLGLMVHEILGRQDLTIRTWDSLKLLDRSYFAGTAVDQDGRLILVIDPNRLQISQPGSAIRPDSSTAGNASQGAACENARKN</sequence>
<dbReference type="SMART" id="SM00073">
    <property type="entry name" value="HPT"/>
    <property type="match status" value="1"/>
</dbReference>
<dbReference type="EMBL" id="LN885086">
    <property type="protein sequence ID" value="CUQ67532.1"/>
    <property type="molecule type" value="Genomic_DNA"/>
</dbReference>
<dbReference type="CDD" id="cd00088">
    <property type="entry name" value="HPT"/>
    <property type="match status" value="2"/>
</dbReference>
<dbReference type="AlphaFoldDB" id="A0A0S4KSU1"/>
<accession>A0A0S4KSU1</accession>
<dbReference type="PANTHER" id="PTHR43395:SF10">
    <property type="entry name" value="CHEMOTAXIS PROTEIN CHEA"/>
    <property type="match status" value="1"/>
</dbReference>
<evidence type="ECO:0000313" key="19">
    <source>
        <dbReference type="Proteomes" id="UP000066284"/>
    </source>
</evidence>
<dbReference type="InterPro" id="IPR005467">
    <property type="entry name" value="His_kinase_dom"/>
</dbReference>
<feature type="region of interest" description="Disordered" evidence="14">
    <location>
        <begin position="781"/>
        <end position="808"/>
    </location>
</feature>
<keyword evidence="7" id="KW-0547">Nucleotide-binding</keyword>
<keyword evidence="8 18" id="KW-0418">Kinase</keyword>
<feature type="domain" description="HPt" evidence="17">
    <location>
        <begin position="174"/>
        <end position="278"/>
    </location>
</feature>
<dbReference type="PROSITE" id="PS50851">
    <property type="entry name" value="CHEW"/>
    <property type="match status" value="1"/>
</dbReference>
<evidence type="ECO:0000256" key="7">
    <source>
        <dbReference type="ARBA" id="ARBA00022741"/>
    </source>
</evidence>
<dbReference type="SUPFAM" id="SSF55874">
    <property type="entry name" value="ATPase domain of HSP90 chaperone/DNA topoisomerase II/histidine kinase"/>
    <property type="match status" value="1"/>
</dbReference>
<evidence type="ECO:0000259" key="16">
    <source>
        <dbReference type="PROSITE" id="PS50851"/>
    </source>
</evidence>
<dbReference type="GO" id="GO:0006935">
    <property type="term" value="P:chemotaxis"/>
    <property type="evidence" value="ECO:0007669"/>
    <property type="project" value="UniProtKB-KW"/>
</dbReference>
<dbReference type="InterPro" id="IPR037006">
    <property type="entry name" value="CheA-like_homodim_sf"/>
</dbReference>
<evidence type="ECO:0000256" key="6">
    <source>
        <dbReference type="ARBA" id="ARBA00022679"/>
    </source>
</evidence>
<reference evidence="19" key="1">
    <citation type="submission" date="2015-09" db="EMBL/GenBank/DDBJ databases">
        <authorList>
            <person name="Daims H."/>
        </authorList>
    </citation>
    <scope>NUCLEOTIDE SEQUENCE [LARGE SCALE GENOMIC DNA]</scope>
</reference>
<dbReference type="Gene3D" id="2.30.30.40">
    <property type="entry name" value="SH3 Domains"/>
    <property type="match status" value="1"/>
</dbReference>
<dbReference type="Proteomes" id="UP000066284">
    <property type="component" value="Chromosome 1"/>
</dbReference>
<dbReference type="Pfam" id="PF01627">
    <property type="entry name" value="Hpt"/>
    <property type="match status" value="2"/>
</dbReference>
<dbReference type="KEGG" id="nio:NITINOP_2560"/>
<dbReference type="GO" id="GO:0005524">
    <property type="term" value="F:ATP binding"/>
    <property type="evidence" value="ECO:0007669"/>
    <property type="project" value="UniProtKB-KW"/>
</dbReference>
<evidence type="ECO:0000256" key="2">
    <source>
        <dbReference type="ARBA" id="ARBA00012438"/>
    </source>
</evidence>
<dbReference type="InterPro" id="IPR004358">
    <property type="entry name" value="Sig_transdc_His_kin-like_C"/>
</dbReference>
<feature type="domain" description="CheW-like" evidence="16">
    <location>
        <begin position="649"/>
        <end position="783"/>
    </location>
</feature>
<evidence type="ECO:0000259" key="15">
    <source>
        <dbReference type="PROSITE" id="PS50109"/>
    </source>
</evidence>
<evidence type="ECO:0000256" key="4">
    <source>
        <dbReference type="ARBA" id="ARBA00022500"/>
    </source>
</evidence>
<name>A0A0S4KSU1_9BACT</name>
<dbReference type="Gene3D" id="1.20.120.160">
    <property type="entry name" value="HPT domain"/>
    <property type="match status" value="2"/>
</dbReference>
<dbReference type="InterPro" id="IPR036061">
    <property type="entry name" value="CheW-like_dom_sf"/>
</dbReference>
<dbReference type="PANTHER" id="PTHR43395">
    <property type="entry name" value="SENSOR HISTIDINE KINASE CHEA"/>
    <property type="match status" value="1"/>
</dbReference>
<dbReference type="PROSITE" id="PS50109">
    <property type="entry name" value="HIS_KIN"/>
    <property type="match status" value="1"/>
</dbReference>
<keyword evidence="10" id="KW-0902">Two-component regulatory system</keyword>
<feature type="domain" description="Histidine kinase" evidence="15">
    <location>
        <begin position="414"/>
        <end position="647"/>
    </location>
</feature>
<dbReference type="InterPro" id="IPR008207">
    <property type="entry name" value="Sig_transdc_His_kin_Hpt_dom"/>
</dbReference>
<dbReference type="SUPFAM" id="SSF50341">
    <property type="entry name" value="CheW-like"/>
    <property type="match status" value="1"/>
</dbReference>
<dbReference type="STRING" id="1715989.NITINOP_2560"/>
<evidence type="ECO:0000256" key="3">
    <source>
        <dbReference type="ARBA" id="ARBA00021495"/>
    </source>
</evidence>
<feature type="modified residue" description="Phosphohistidine" evidence="12">
    <location>
        <position position="221"/>
    </location>
</feature>